<protein>
    <submittedName>
        <fullName evidence="3">Uncharacterized protein</fullName>
    </submittedName>
</protein>
<dbReference type="GO" id="GO:0051701">
    <property type="term" value="P:biological process involved in interaction with host"/>
    <property type="evidence" value="ECO:0007669"/>
    <property type="project" value="UniProtKB-ARBA"/>
</dbReference>
<dbReference type="SUPFAM" id="SSF51126">
    <property type="entry name" value="Pectin lyase-like"/>
    <property type="match status" value="1"/>
</dbReference>
<evidence type="ECO:0000313" key="3">
    <source>
        <dbReference type="EMBL" id="CAB4120892.1"/>
    </source>
</evidence>
<sequence>MSDTTFVDLQAPAVNAAWLNDVNALAYRRQFANGSVANTSNEETWLTKFLPAGYVTDGSVDYTTYIQAALDSAKTVHAPEGTFLHSTLYFKQTGTISIGGATYATFPRLMGAGKFKTTWKVKAGSTYGFATYCSATSQPFGGRADGTAVTYTLGLEIHDCSIDINALSNSATVAAIAIEDTWDATLRNVQVLDNLLEASSRWGLWLGRALYTSATYSCTIGRILHKGTNSLANFGTTVCHYSLATWHTEHYYYQDLAYIFPTFQKDTDKMTFGAACGPLTLVGGDYEQGGYLIVQTVDGGLSNVSGIGGSVAPMYGNLFGGVAQTVTGTARPANTVLDFECQTRAPRAIASASRTLTTVTVNLVLTTANGFFKYMAPEIGELVTVAGTSTAMDGTSFVVTARTVTYPTVNQFTYSTVTSGAIGAVTTGTVTPDPAAGYRYSRMYGNNFGWDALAGRLLARQRLVMSNAQALVGFQTDGTTEKALIQLNVSNQLELGDGSTNRWILDAASLRCLMPGYGPQVAATVYASLPAAATFPYMRTVITDCNTVVFNAAAAGGGANKIPVWSDGTVWRVG</sequence>
<evidence type="ECO:0000256" key="2">
    <source>
        <dbReference type="ARBA" id="ARBA00022844"/>
    </source>
</evidence>
<name>A0A6J5KIB2_9CAUD</name>
<comment type="subcellular location">
    <subcellularLocation>
        <location evidence="1">Virion</location>
    </subcellularLocation>
</comment>
<dbReference type="GO" id="GO:0044423">
    <property type="term" value="C:virion component"/>
    <property type="evidence" value="ECO:0007669"/>
    <property type="project" value="UniProtKB-KW"/>
</dbReference>
<reference evidence="3" key="1">
    <citation type="submission" date="2020-04" db="EMBL/GenBank/DDBJ databases">
        <authorList>
            <person name="Chiriac C."/>
            <person name="Salcher M."/>
            <person name="Ghai R."/>
            <person name="Kavagutti S V."/>
        </authorList>
    </citation>
    <scope>NUCLEOTIDE SEQUENCE</scope>
</reference>
<gene>
    <name evidence="3" type="ORF">UFOVP2_50</name>
</gene>
<organism evidence="3">
    <name type="scientific">uncultured Caudovirales phage</name>
    <dbReference type="NCBI Taxonomy" id="2100421"/>
    <lineage>
        <taxon>Viruses</taxon>
        <taxon>Duplodnaviria</taxon>
        <taxon>Heunggongvirae</taxon>
        <taxon>Uroviricota</taxon>
        <taxon>Caudoviricetes</taxon>
        <taxon>Peduoviridae</taxon>
        <taxon>Maltschvirus</taxon>
        <taxon>Maltschvirus maltsch</taxon>
    </lineage>
</organism>
<keyword evidence="2" id="KW-0946">Virion</keyword>
<evidence type="ECO:0000256" key="1">
    <source>
        <dbReference type="ARBA" id="ARBA00004328"/>
    </source>
</evidence>
<dbReference type="Gene3D" id="2.160.20.10">
    <property type="entry name" value="Single-stranded right-handed beta-helix, Pectin lyase-like"/>
    <property type="match status" value="1"/>
</dbReference>
<accession>A0A6J5KIB2</accession>
<proteinExistence type="predicted"/>
<dbReference type="GO" id="GO:0019058">
    <property type="term" value="P:viral life cycle"/>
    <property type="evidence" value="ECO:0007669"/>
    <property type="project" value="UniProtKB-ARBA"/>
</dbReference>
<dbReference type="EMBL" id="LR796138">
    <property type="protein sequence ID" value="CAB4120892.1"/>
    <property type="molecule type" value="Genomic_DNA"/>
</dbReference>
<dbReference type="InterPro" id="IPR012334">
    <property type="entry name" value="Pectin_lyas_fold"/>
</dbReference>
<dbReference type="InterPro" id="IPR011050">
    <property type="entry name" value="Pectin_lyase_fold/virulence"/>
</dbReference>